<protein>
    <submittedName>
        <fullName evidence="1">Uncharacterized protein</fullName>
    </submittedName>
</protein>
<name>A0A0E9V7R4_ANGAN</name>
<dbReference type="EMBL" id="GBXM01035334">
    <property type="protein sequence ID" value="JAH73243.1"/>
    <property type="molecule type" value="Transcribed_RNA"/>
</dbReference>
<proteinExistence type="predicted"/>
<accession>A0A0E9V7R4</accession>
<evidence type="ECO:0000313" key="1">
    <source>
        <dbReference type="EMBL" id="JAH73243.1"/>
    </source>
</evidence>
<dbReference type="AlphaFoldDB" id="A0A0E9V7R4"/>
<organism evidence="1">
    <name type="scientific">Anguilla anguilla</name>
    <name type="common">European freshwater eel</name>
    <name type="synonym">Muraena anguilla</name>
    <dbReference type="NCBI Taxonomy" id="7936"/>
    <lineage>
        <taxon>Eukaryota</taxon>
        <taxon>Metazoa</taxon>
        <taxon>Chordata</taxon>
        <taxon>Craniata</taxon>
        <taxon>Vertebrata</taxon>
        <taxon>Euteleostomi</taxon>
        <taxon>Actinopterygii</taxon>
        <taxon>Neopterygii</taxon>
        <taxon>Teleostei</taxon>
        <taxon>Anguilliformes</taxon>
        <taxon>Anguillidae</taxon>
        <taxon>Anguilla</taxon>
    </lineage>
</organism>
<sequence length="36" mass="3967">MGVSENPLLEWEGVQGALLLQSGVVEQVCRNFNHVL</sequence>
<reference evidence="1" key="2">
    <citation type="journal article" date="2015" name="Fish Shellfish Immunol.">
        <title>Early steps in the European eel (Anguilla anguilla)-Vibrio vulnificus interaction in the gills: Role of the RtxA13 toxin.</title>
        <authorList>
            <person name="Callol A."/>
            <person name="Pajuelo D."/>
            <person name="Ebbesson L."/>
            <person name="Teles M."/>
            <person name="MacKenzie S."/>
            <person name="Amaro C."/>
        </authorList>
    </citation>
    <scope>NUCLEOTIDE SEQUENCE</scope>
</reference>
<reference evidence="1" key="1">
    <citation type="submission" date="2014-11" db="EMBL/GenBank/DDBJ databases">
        <authorList>
            <person name="Amaro Gonzalez C."/>
        </authorList>
    </citation>
    <scope>NUCLEOTIDE SEQUENCE</scope>
</reference>